<dbReference type="PANTHER" id="PTHR10948">
    <property type="entry name" value="TRANSPOSASE"/>
    <property type="match status" value="1"/>
</dbReference>
<evidence type="ECO:0000313" key="4">
    <source>
        <dbReference type="EMBL" id="SDY83473.1"/>
    </source>
</evidence>
<feature type="domain" description="Integrase catalytic" evidence="3">
    <location>
        <begin position="162"/>
        <end position="326"/>
    </location>
</feature>
<proteinExistence type="predicted"/>
<dbReference type="InterPro" id="IPR001584">
    <property type="entry name" value="Integrase_cat-core"/>
</dbReference>
<dbReference type="Gene3D" id="3.30.420.10">
    <property type="entry name" value="Ribonuclease H-like superfamily/Ribonuclease H"/>
    <property type="match status" value="1"/>
</dbReference>
<sequence>MAHTELDLRERRLIEDMLNAKTPVSRIATELGRHRSSVYREIKRNRFVDEELPYLNGYYGMVAQKPASNRRARRCKLVRLPDLREAVIAQLKAGWSPEQIAGCLVFECQPQRVSHETIYAYVYGPEGQSSELARHLPSRRKKRRPRYGRKPRGLVFPPDRSIHQRPDHVKTRETFGEWEGDLMNFERAQGNANIASLVERKTRFAVLFRNNDRSTTHLMNRLMTVMEPLPQPARRSITFDRGIEFRSWRKLKPGIGTEVWFCDPQASWQKGSVENLNKRARRYLPRDTPVAALSNRNMKAICDRLNGTPRKCLGWRTPAEAFRDEMMTLR</sequence>
<dbReference type="GO" id="GO:0004803">
    <property type="term" value="F:transposase activity"/>
    <property type="evidence" value="ECO:0007669"/>
    <property type="project" value="TreeGrafter"/>
</dbReference>
<dbReference type="InterPro" id="IPR012337">
    <property type="entry name" value="RNaseH-like_sf"/>
</dbReference>
<dbReference type="AlphaFoldDB" id="A0A1H3N407"/>
<dbReference type="NCBIfam" id="NF033563">
    <property type="entry name" value="transpos_IS30"/>
    <property type="match status" value="1"/>
</dbReference>
<evidence type="ECO:0000259" key="3">
    <source>
        <dbReference type="PROSITE" id="PS50994"/>
    </source>
</evidence>
<dbReference type="InterPro" id="IPR036397">
    <property type="entry name" value="RNaseH_sf"/>
</dbReference>
<dbReference type="STRING" id="321339.SAMN05444340_12010"/>
<dbReference type="Pfam" id="PF13936">
    <property type="entry name" value="HTH_38"/>
    <property type="match status" value="1"/>
</dbReference>
<dbReference type="PROSITE" id="PS50994">
    <property type="entry name" value="INTEGRASE"/>
    <property type="match status" value="1"/>
</dbReference>
<evidence type="ECO:0000256" key="1">
    <source>
        <dbReference type="ARBA" id="ARBA00023172"/>
    </source>
</evidence>
<dbReference type="Gene3D" id="1.10.10.60">
    <property type="entry name" value="Homeodomain-like"/>
    <property type="match status" value="1"/>
</dbReference>
<dbReference type="OrthoDB" id="9803231at2"/>
<keyword evidence="1" id="KW-0233">DNA recombination</keyword>
<organism evidence="4 5">
    <name type="scientific">Citreimonas salinaria</name>
    <dbReference type="NCBI Taxonomy" id="321339"/>
    <lineage>
        <taxon>Bacteria</taxon>
        <taxon>Pseudomonadati</taxon>
        <taxon>Pseudomonadota</taxon>
        <taxon>Alphaproteobacteria</taxon>
        <taxon>Rhodobacterales</taxon>
        <taxon>Roseobacteraceae</taxon>
        <taxon>Citreimonas</taxon>
    </lineage>
</organism>
<feature type="region of interest" description="Disordered" evidence="2">
    <location>
        <begin position="131"/>
        <end position="163"/>
    </location>
</feature>
<dbReference type="EMBL" id="FNPF01000020">
    <property type="protein sequence ID" value="SDY83473.1"/>
    <property type="molecule type" value="Genomic_DNA"/>
</dbReference>
<protein>
    <submittedName>
        <fullName evidence="4">Transposase, IS30 family</fullName>
    </submittedName>
</protein>
<dbReference type="PANTHER" id="PTHR10948:SF23">
    <property type="entry name" value="TRANSPOSASE INSI FOR INSERTION SEQUENCE ELEMENT IS30A-RELATED"/>
    <property type="match status" value="1"/>
</dbReference>
<dbReference type="Proteomes" id="UP000199286">
    <property type="component" value="Unassembled WGS sequence"/>
</dbReference>
<dbReference type="GO" id="GO:0015074">
    <property type="term" value="P:DNA integration"/>
    <property type="evidence" value="ECO:0007669"/>
    <property type="project" value="InterPro"/>
</dbReference>
<reference evidence="4 5" key="1">
    <citation type="submission" date="2016-10" db="EMBL/GenBank/DDBJ databases">
        <authorList>
            <person name="de Groot N.N."/>
        </authorList>
    </citation>
    <scope>NUCLEOTIDE SEQUENCE [LARGE SCALE GENOMIC DNA]</scope>
    <source>
        <strain evidence="4 5">DSM 26880</strain>
    </source>
</reference>
<evidence type="ECO:0000256" key="2">
    <source>
        <dbReference type="SAM" id="MobiDB-lite"/>
    </source>
</evidence>
<dbReference type="SUPFAM" id="SSF53098">
    <property type="entry name" value="Ribonuclease H-like"/>
    <property type="match status" value="1"/>
</dbReference>
<gene>
    <name evidence="4" type="ORF">SAMN05444340_12010</name>
</gene>
<accession>A0A1H3N407</accession>
<dbReference type="RefSeq" id="WP_089885551.1">
    <property type="nucleotide sequence ID" value="NZ_FNPF01000020.1"/>
</dbReference>
<name>A0A1H3N407_9RHOB</name>
<dbReference type="GO" id="GO:0006310">
    <property type="term" value="P:DNA recombination"/>
    <property type="evidence" value="ECO:0007669"/>
    <property type="project" value="UniProtKB-KW"/>
</dbReference>
<dbReference type="GO" id="GO:0032196">
    <property type="term" value="P:transposition"/>
    <property type="evidence" value="ECO:0007669"/>
    <property type="project" value="TreeGrafter"/>
</dbReference>
<dbReference type="GO" id="GO:0003676">
    <property type="term" value="F:nucleic acid binding"/>
    <property type="evidence" value="ECO:0007669"/>
    <property type="project" value="InterPro"/>
</dbReference>
<evidence type="ECO:0000313" key="5">
    <source>
        <dbReference type="Proteomes" id="UP000199286"/>
    </source>
</evidence>
<dbReference type="InterPro" id="IPR053392">
    <property type="entry name" value="Transposase_IS30-like"/>
</dbReference>
<keyword evidence="5" id="KW-1185">Reference proteome</keyword>
<feature type="compositionally biased region" description="Basic residues" evidence="2">
    <location>
        <begin position="136"/>
        <end position="152"/>
    </location>
</feature>
<dbReference type="GO" id="GO:0005829">
    <property type="term" value="C:cytosol"/>
    <property type="evidence" value="ECO:0007669"/>
    <property type="project" value="TreeGrafter"/>
</dbReference>
<dbReference type="InterPro" id="IPR025246">
    <property type="entry name" value="IS30-like_HTH"/>
</dbReference>
<dbReference type="InterPro" id="IPR051917">
    <property type="entry name" value="Transposase-Integrase"/>
</dbReference>